<name>A0ABX1T0L6_PELUQ</name>
<evidence type="ECO:0000256" key="2">
    <source>
        <dbReference type="ARBA" id="ARBA00022475"/>
    </source>
</evidence>
<proteinExistence type="predicted"/>
<dbReference type="EMBL" id="LANA01000001">
    <property type="protein sequence ID" value="NMN67126.1"/>
    <property type="molecule type" value="Genomic_DNA"/>
</dbReference>
<dbReference type="CDD" id="cd07984">
    <property type="entry name" value="LPLAT_LABLAT-like"/>
    <property type="match status" value="1"/>
</dbReference>
<protein>
    <submittedName>
        <fullName evidence="8">KDO2-lipid IV(A) lauroyltransferase</fullName>
    </submittedName>
</protein>
<keyword evidence="7" id="KW-0812">Transmembrane</keyword>
<accession>A0ABX1T0L6</accession>
<dbReference type="PANTHER" id="PTHR30606:SF10">
    <property type="entry name" value="PHOSPHATIDYLINOSITOL MANNOSIDE ACYLTRANSFERASE"/>
    <property type="match status" value="1"/>
</dbReference>
<keyword evidence="5 7" id="KW-0472">Membrane</keyword>
<dbReference type="RefSeq" id="WP_169035641.1">
    <property type="nucleotide sequence ID" value="NZ_LANA01000001.1"/>
</dbReference>
<keyword evidence="2" id="KW-1003">Cell membrane</keyword>
<dbReference type="Pfam" id="PF03279">
    <property type="entry name" value="Lip_A_acyltrans"/>
    <property type="match status" value="1"/>
</dbReference>
<reference evidence="8 9" key="1">
    <citation type="submission" date="2019-07" db="EMBL/GenBank/DDBJ databases">
        <title>SAR11 Genome Evolution.</title>
        <authorList>
            <person name="Giovannoni S."/>
        </authorList>
    </citation>
    <scope>NUCLEOTIDE SEQUENCE [LARGE SCALE GENOMIC DNA]</scope>
    <source>
        <strain evidence="8 9">HTCC9565</strain>
    </source>
</reference>
<dbReference type="PIRSF" id="PIRSF026649">
    <property type="entry name" value="MsbB"/>
    <property type="match status" value="1"/>
</dbReference>
<evidence type="ECO:0000313" key="8">
    <source>
        <dbReference type="EMBL" id="NMN67126.1"/>
    </source>
</evidence>
<sequence length="286" mass="33659">MKSLKYFIQFIIIFFFFILFKLLGLKLSSIISGKIISYIGPFCRPKKIIYSNILKAFPNLNPSQVELLSKKMWFNYGRILCEYSFIKRFRNSKFNSMIEIKGQEILEKLKNDNIPVIFISGHFNNFELMAMHIEKSGINLAAVYRPLNNSFLNLIMENIRKKYICKNQIKKGISGTKKLLSFFKSGSSIALMIDQRVSEGIKSNFFKHEAFTTTIPAQFVKKFGCKVVPIYIERTKNYNFKLTIHNPIEYTPDDTIQEITLDLNSWLEKMILKNPEQWIWSHNRWK</sequence>
<dbReference type="InterPro" id="IPR004960">
    <property type="entry name" value="LipA_acyltrans"/>
</dbReference>
<evidence type="ECO:0000256" key="4">
    <source>
        <dbReference type="ARBA" id="ARBA00022679"/>
    </source>
</evidence>
<keyword evidence="7" id="KW-1133">Transmembrane helix</keyword>
<keyword evidence="4" id="KW-0808">Transferase</keyword>
<evidence type="ECO:0000256" key="6">
    <source>
        <dbReference type="ARBA" id="ARBA00023315"/>
    </source>
</evidence>
<keyword evidence="3" id="KW-0997">Cell inner membrane</keyword>
<dbReference type="PANTHER" id="PTHR30606">
    <property type="entry name" value="LIPID A BIOSYNTHESIS LAUROYL ACYLTRANSFERASE"/>
    <property type="match status" value="1"/>
</dbReference>
<evidence type="ECO:0000256" key="7">
    <source>
        <dbReference type="SAM" id="Phobius"/>
    </source>
</evidence>
<keyword evidence="6" id="KW-0012">Acyltransferase</keyword>
<evidence type="ECO:0000256" key="3">
    <source>
        <dbReference type="ARBA" id="ARBA00022519"/>
    </source>
</evidence>
<comment type="caution">
    <text evidence="8">The sequence shown here is derived from an EMBL/GenBank/DDBJ whole genome shotgun (WGS) entry which is preliminary data.</text>
</comment>
<evidence type="ECO:0000256" key="5">
    <source>
        <dbReference type="ARBA" id="ARBA00023136"/>
    </source>
</evidence>
<dbReference type="Proteomes" id="UP001166004">
    <property type="component" value="Unassembled WGS sequence"/>
</dbReference>
<keyword evidence="9" id="KW-1185">Reference proteome</keyword>
<gene>
    <name evidence="8" type="ORF">VP91_00002630</name>
</gene>
<comment type="subcellular location">
    <subcellularLocation>
        <location evidence="1">Cell inner membrane</location>
    </subcellularLocation>
</comment>
<evidence type="ECO:0000313" key="9">
    <source>
        <dbReference type="Proteomes" id="UP001166004"/>
    </source>
</evidence>
<feature type="transmembrane region" description="Helical" evidence="7">
    <location>
        <begin position="6"/>
        <end position="24"/>
    </location>
</feature>
<evidence type="ECO:0000256" key="1">
    <source>
        <dbReference type="ARBA" id="ARBA00004533"/>
    </source>
</evidence>
<organism evidence="8 9">
    <name type="scientific">Pelagibacter ubique</name>
    <dbReference type="NCBI Taxonomy" id="198252"/>
    <lineage>
        <taxon>Bacteria</taxon>
        <taxon>Pseudomonadati</taxon>
        <taxon>Pseudomonadota</taxon>
        <taxon>Alphaproteobacteria</taxon>
        <taxon>Candidatus Pelagibacterales</taxon>
        <taxon>Candidatus Pelagibacteraceae</taxon>
        <taxon>Candidatus Pelagibacter</taxon>
    </lineage>
</organism>